<gene>
    <name evidence="1" type="ORF">GCM10011332_16060</name>
</gene>
<dbReference type="AlphaFoldDB" id="A0A917FCS8"/>
<dbReference type="Proteomes" id="UP000632498">
    <property type="component" value="Unassembled WGS sequence"/>
</dbReference>
<reference evidence="1" key="2">
    <citation type="submission" date="2020-09" db="EMBL/GenBank/DDBJ databases">
        <authorList>
            <person name="Sun Q."/>
            <person name="Zhou Y."/>
        </authorList>
    </citation>
    <scope>NUCLEOTIDE SEQUENCE</scope>
    <source>
        <strain evidence="1">CGMCC 1.15254</strain>
    </source>
</reference>
<name>A0A917FCS8_9PROT</name>
<keyword evidence="2" id="KW-1185">Reference proteome</keyword>
<accession>A0A917FCS8</accession>
<proteinExistence type="predicted"/>
<dbReference type="Pfam" id="PF21810">
    <property type="entry name" value="DUF6880"/>
    <property type="match status" value="1"/>
</dbReference>
<evidence type="ECO:0000313" key="1">
    <source>
        <dbReference type="EMBL" id="GGF62932.1"/>
    </source>
</evidence>
<dbReference type="RefSeq" id="WP_188663680.1">
    <property type="nucleotide sequence ID" value="NZ_BMHV01000010.1"/>
</dbReference>
<dbReference type="EMBL" id="BMHV01000010">
    <property type="protein sequence ID" value="GGF62932.1"/>
    <property type="molecule type" value="Genomic_DNA"/>
</dbReference>
<reference evidence="1" key="1">
    <citation type="journal article" date="2014" name="Int. J. Syst. Evol. Microbiol.">
        <title>Complete genome sequence of Corynebacterium casei LMG S-19264T (=DSM 44701T), isolated from a smear-ripened cheese.</title>
        <authorList>
            <consortium name="US DOE Joint Genome Institute (JGI-PGF)"/>
            <person name="Walter F."/>
            <person name="Albersmeier A."/>
            <person name="Kalinowski J."/>
            <person name="Ruckert C."/>
        </authorList>
    </citation>
    <scope>NUCLEOTIDE SEQUENCE</scope>
    <source>
        <strain evidence="1">CGMCC 1.15254</strain>
    </source>
</reference>
<evidence type="ECO:0000313" key="2">
    <source>
        <dbReference type="Proteomes" id="UP000632498"/>
    </source>
</evidence>
<dbReference type="InterPro" id="IPR049245">
    <property type="entry name" value="DUF6880"/>
</dbReference>
<sequence length="470" mass="53794">MAASKKTLNAANLEQLGAKRLAELLTEISKGDAAAKRKLRLELAGNLSPKEAAKEVRKRLNSIARSRSFIDWHKVRDVGTDLEAQLNAISKTVAPKEPAEAFDLLKKFLSLAENIFERSDDGSGYLGSIFDQAREDMAAIAPNANLNPIDTADYVLTCIKDNGYGEYDGLISILAPIMKEGGLKHLKKSVLDWGKEAISMPDDERDFRYYDEDTYKRYRDDHVKYALQEIADAQGDVDGFIAQYTEDNQTVPVIAAEIADRLLNAGRIDEAWTAINKAESSNPYIWSEWEHTRIKVLEAKGDIDEVQKFRWSCFERSLSAEHLKAYLKQLPDFDDLEAEEKAFEYAYNYKHPLQALSFLLDWGKLDYAAKFVIERCEELDGDRWEFLPSAAQTLEEKSPLAAMVIYRTMIDYNLEHNKNTRYKHSGKHLMNCYSLATMIEDYQGLPSHEEYVQGLQKKYPRRDSFWRHVQ</sequence>
<protein>
    <submittedName>
        <fullName evidence="1">Uncharacterized protein</fullName>
    </submittedName>
</protein>
<comment type="caution">
    <text evidence="1">The sequence shown here is derived from an EMBL/GenBank/DDBJ whole genome shotgun (WGS) entry which is preliminary data.</text>
</comment>
<organism evidence="1 2">
    <name type="scientific">Terasakiella brassicae</name>
    <dbReference type="NCBI Taxonomy" id="1634917"/>
    <lineage>
        <taxon>Bacteria</taxon>
        <taxon>Pseudomonadati</taxon>
        <taxon>Pseudomonadota</taxon>
        <taxon>Alphaproteobacteria</taxon>
        <taxon>Rhodospirillales</taxon>
        <taxon>Terasakiellaceae</taxon>
        <taxon>Terasakiella</taxon>
    </lineage>
</organism>